<proteinExistence type="predicted"/>
<dbReference type="GeneID" id="93757003"/>
<sequence>MKKNIYNDVANIFKTLQDAITKENITKDMYADYCQREAMRVDEGCARRNAQSIKIITEKSMILETVFLNVKKTYELRQQYERALIAQWGGVIDDENVTYDIIHPSLKSLSAYVAYRKDIKIDERMGEMYEKKPELSRSIRYHERYLCPQELKYKYKINAKFRPDLKLLINPPYPGFCKNLLYWYVSAFSLHLKNGKPGEPGKLENPGEPLKIGFRHPVSKMNYEEMCEGLEIFMPYMCKAENGKIVIHAEGYLSCDSYYSSILVNPQTGGAELVIYRKGRFDHRHNPNALESRTWLNEDRIIKEFPSIRIALLNIIACSYRAHFKNRDI</sequence>
<evidence type="ECO:0000313" key="1">
    <source>
        <dbReference type="EMBL" id="ANS55429.1"/>
    </source>
</evidence>
<geneLocation type="plasmid" evidence="1">
    <name>pKP04VIM</name>
</geneLocation>
<dbReference type="EMBL" id="KU318421">
    <property type="protein sequence ID" value="ANS55429.1"/>
    <property type="molecule type" value="Genomic_DNA"/>
</dbReference>
<organism evidence="1">
    <name type="scientific">Klebsiella pneumoniae</name>
    <dbReference type="NCBI Taxonomy" id="573"/>
    <lineage>
        <taxon>Bacteria</taxon>
        <taxon>Pseudomonadati</taxon>
        <taxon>Pseudomonadota</taxon>
        <taxon>Gammaproteobacteria</taxon>
        <taxon>Enterobacterales</taxon>
        <taxon>Enterobacteriaceae</taxon>
        <taxon>Klebsiella/Raoultella group</taxon>
        <taxon>Klebsiella</taxon>
        <taxon>Klebsiella pneumoniae complex</taxon>
    </lineage>
</organism>
<keyword evidence="1" id="KW-0614">Plasmid</keyword>
<protein>
    <submittedName>
        <fullName evidence="1">Uncharacterized protein</fullName>
    </submittedName>
</protein>
<name>A0A1B1LQY0_KLEPN</name>
<reference evidence="1" key="1">
    <citation type="submission" date="2015-12" db="EMBL/GenBank/DDBJ databases">
        <title>Klebsiella pneumoniae strain KP04 plasmid pKP04VIM, complete sequence.</title>
        <authorList>
            <person name="Li R."/>
            <person name="Lin D."/>
            <person name="Chen C."/>
        </authorList>
    </citation>
    <scope>NUCLEOTIDE SEQUENCE</scope>
    <source>
        <plasmid evidence="1">pKP04VIM</plasmid>
    </source>
</reference>
<accession>A0A1B1LQY0</accession>
<dbReference type="AlphaFoldDB" id="A0A1B1LQY0"/>
<dbReference type="RefSeq" id="WP_017901392.1">
    <property type="nucleotide sequence ID" value="NZ_AP018583.1"/>
</dbReference>